<dbReference type="Pfam" id="PF00698">
    <property type="entry name" value="Acyl_transf_1"/>
    <property type="match status" value="1"/>
</dbReference>
<dbReference type="SUPFAM" id="SSF53474">
    <property type="entry name" value="alpha/beta-Hydrolases"/>
    <property type="match status" value="1"/>
</dbReference>
<dbReference type="InterPro" id="IPR014031">
    <property type="entry name" value="Ketoacyl_synth_C"/>
</dbReference>
<dbReference type="SMART" id="SM00823">
    <property type="entry name" value="PKS_PP"/>
    <property type="match status" value="2"/>
</dbReference>
<keyword evidence="1" id="KW-0596">Phosphopantetheine</keyword>
<dbReference type="SMART" id="SM00824">
    <property type="entry name" value="PKS_TE"/>
    <property type="match status" value="1"/>
</dbReference>
<dbReference type="Proteomes" id="UP000336646">
    <property type="component" value="Unassembled WGS sequence"/>
</dbReference>
<dbReference type="InterPro" id="IPR001227">
    <property type="entry name" value="Ac_transferase_dom_sf"/>
</dbReference>
<dbReference type="GO" id="GO:0016787">
    <property type="term" value="F:hydrolase activity"/>
    <property type="evidence" value="ECO:0007669"/>
    <property type="project" value="UniProtKB-KW"/>
</dbReference>
<dbReference type="PROSITE" id="PS50075">
    <property type="entry name" value="CARRIER"/>
    <property type="match status" value="2"/>
</dbReference>
<dbReference type="SMART" id="SM00825">
    <property type="entry name" value="PKS_KS"/>
    <property type="match status" value="1"/>
</dbReference>
<dbReference type="FunFam" id="3.40.47.10:FF:000019">
    <property type="entry name" value="Polyketide synthase type I"/>
    <property type="match status" value="1"/>
</dbReference>
<feature type="region of interest" description="Disordered" evidence="5">
    <location>
        <begin position="1202"/>
        <end position="1223"/>
    </location>
</feature>
<evidence type="ECO:0000256" key="1">
    <source>
        <dbReference type="ARBA" id="ARBA00022450"/>
    </source>
</evidence>
<dbReference type="InterPro" id="IPR050091">
    <property type="entry name" value="PKS_NRPS_Biosynth_Enz"/>
</dbReference>
<dbReference type="InterPro" id="IPR016039">
    <property type="entry name" value="Thiolase-like"/>
</dbReference>
<dbReference type="PANTHER" id="PTHR43775:SF37">
    <property type="entry name" value="SI:DKEY-61P9.11"/>
    <property type="match status" value="1"/>
</dbReference>
<dbReference type="Gene3D" id="3.40.47.10">
    <property type="match status" value="1"/>
</dbReference>
<dbReference type="GO" id="GO:0031177">
    <property type="term" value="F:phosphopantetheine binding"/>
    <property type="evidence" value="ECO:0007669"/>
    <property type="project" value="InterPro"/>
</dbReference>
<evidence type="ECO:0000256" key="5">
    <source>
        <dbReference type="SAM" id="MobiDB-lite"/>
    </source>
</evidence>
<dbReference type="InterPro" id="IPR029058">
    <property type="entry name" value="AB_hydrolase_fold"/>
</dbReference>
<dbReference type="Gene3D" id="3.30.70.250">
    <property type="entry name" value="Malonyl-CoA ACP transacylase, ACP-binding"/>
    <property type="match status" value="1"/>
</dbReference>
<dbReference type="InterPro" id="IPR016036">
    <property type="entry name" value="Malonyl_transacylase_ACP-bd"/>
</dbReference>
<dbReference type="InterPro" id="IPR014030">
    <property type="entry name" value="Ketoacyl_synth_N"/>
</dbReference>
<reference evidence="8 9" key="1">
    <citation type="submission" date="2018-12" db="EMBL/GenBank/DDBJ databases">
        <title>Corynebacterium sanguinis sp. nov., a clinically-associated and environmental corynebacterium.</title>
        <authorList>
            <person name="Gonzales-Siles L."/>
            <person name="Jaen-Luchoro D."/>
            <person name="Cardew S."/>
            <person name="Inganas E."/>
            <person name="Ohlen M."/>
            <person name="Jensie-Markopolous S."/>
            <person name="Pinyeiro-Iglesias B."/>
            <person name="Molin K."/>
            <person name="Skovbjerg S."/>
            <person name="Svensson-Stadler L."/>
            <person name="Funke G."/>
            <person name="Moore E.R.B."/>
        </authorList>
    </citation>
    <scope>NUCLEOTIDE SEQUENCE [LARGE SCALE GENOMIC DNA]</scope>
    <source>
        <strain evidence="8 9">58734</strain>
    </source>
</reference>
<keyword evidence="4" id="KW-0511">Multifunctional enzyme</keyword>
<dbReference type="CDD" id="cd00833">
    <property type="entry name" value="PKS"/>
    <property type="match status" value="1"/>
</dbReference>
<evidence type="ECO:0000259" key="7">
    <source>
        <dbReference type="PROSITE" id="PS52004"/>
    </source>
</evidence>
<dbReference type="GO" id="GO:0005886">
    <property type="term" value="C:plasma membrane"/>
    <property type="evidence" value="ECO:0007669"/>
    <property type="project" value="TreeGrafter"/>
</dbReference>
<dbReference type="OrthoDB" id="9778690at2"/>
<dbReference type="InterPro" id="IPR020806">
    <property type="entry name" value="PKS_PP-bd"/>
</dbReference>
<evidence type="ECO:0000256" key="3">
    <source>
        <dbReference type="ARBA" id="ARBA00022679"/>
    </source>
</evidence>
<dbReference type="GO" id="GO:0005737">
    <property type="term" value="C:cytoplasm"/>
    <property type="evidence" value="ECO:0007669"/>
    <property type="project" value="TreeGrafter"/>
</dbReference>
<keyword evidence="2" id="KW-0597">Phosphoprotein</keyword>
<dbReference type="PROSITE" id="PS52004">
    <property type="entry name" value="KS3_2"/>
    <property type="match status" value="1"/>
</dbReference>
<evidence type="ECO:0000313" key="9">
    <source>
        <dbReference type="Proteomes" id="UP000336646"/>
    </source>
</evidence>
<dbReference type="SUPFAM" id="SSF52151">
    <property type="entry name" value="FabD/lysophospholipase-like"/>
    <property type="match status" value="1"/>
</dbReference>
<dbReference type="Pfam" id="PF16197">
    <property type="entry name" value="KAsynt_C_assoc"/>
    <property type="match status" value="1"/>
</dbReference>
<evidence type="ECO:0000256" key="2">
    <source>
        <dbReference type="ARBA" id="ARBA00022553"/>
    </source>
</evidence>
<sequence length="1592" mass="168329">MLMNETELITWLREWVAQTTGADIADIDPAKPLQTFGLSSRDAVIMSGELENLLGTRIDPTIAYQYPTIASLAAALTAQKTPDAPQYQAARNRADHSPGTRDIAIVGTAGRFPGADSVSEFWQLLIDGQVTTGPLPEGRWSEYLADPLMRTKLEDESTAGGYLSDIASFDNEMFGLSPLEAENMDPQQRIMLELAFEALEDAHIPASSLRGAPVGVFVGSSNNDYGLLMSSDPTTAHPYGLTGASSAIIPNRISYAFDFRGPSVSVDTACSASLVSTHHAVRALRDGECDVALAGGVNIMASPHASLMFSELGVISPTERIHAFSADADGIVRSEAAGFLVLKRVDDAMNDGDTIYGVIKGSATNSDGHSNGLTAPNPEAQVDVLRRAYADAGIDPATVDLVEAHGTGTILGDPIEATALGAVLGQKRTNAAPLLLGSAKSNIGHSESAAGAAALIKVVEALKHDTIPASVNYTAPNEYVDFDAAHIEVVQDPREWPRYSGRRIAGVSGFGFGGTNAHVVVSDFDPADYSSEPVSTPAELVGTHSDSPAVALPVSGHLPSRRKDAAATVADYLEGRKDADLVPVARSLAKRNHARSAAVVQAASIAEAVKRLRQVAEGKTGPGIAVADSPAPVGPVFVYSGFGSQHRLMAKKLVEISPLFRRRLEQLDQVVTFESGWSLMDLITDDEKTYDTETGQVAITAIQVAQTDLLASFGITPAATMGMSMGEMAAAYGAGGLTGEEAVRIACHRARLMNEGVEQIAGTDAEGAMAVVELGREELAEFVRTHPEAEGVEPAVYAGPGMTTVGGPAKAVDVLVGALEAEEKFARKLQVKGAGHTSMLDPIMGDLAGELAGLTGQPLRVPLYSSVDRGVVYAAGETVHNDEYFLRMTRQPVFFQDATEAALRAGHTTFVEIAPNPVAVMGMMNTAFSAGKPDVQLLFSTKRKVDEVESLRDLAAKLYVQGVPVDFTGFYGPGPLLAAPATTMKRNRLWTSARPLSGSASLLGTKVALPDGKVAYAVQADQVYSPHQLIEAVAEQVSPGASVVATQEHGVLPAHGELTTIAAHSLGGTSVSVYSGDTLLVEGFATTLDLAGPRSPQGVAEVAEPAEAAPLRSVEEVDAVRWDPSSGETVAQRLRAIVSETMGYDADDLPDELPLIDLGLDSLMGMRIKNRVENDFQIPPLQVQTLRDASVADVVRIVEQAVAGNSDAPQPRPDNSPTRDVASEVAKAEAAGTTGVGVAPRDASERMVFGAWAKYAGAAAAGVTSPLPAIDDAVAAEIAAHLSERSGIEVTAAEVSGADALETLANKVREGLETPVDGNVRVFRERGQGVDKPSVFVFHPAGGSSSVYEPLSRRLARDVPVYGIERLEGTLEERAAAYVEDIERLSDGRPVVLAGWSFGGALAYEVAHQLGDDKVAFIALLDTTRPSNPAPKTKEETRKRWERYAQFAKDTYGLDFPVPYDLLDSAGEDAVLNMLGEFLATTDASAHGLAAGVLEHQRASFVDNQILGNLDFARWAGVKVPVLLFRAERMHEGAIILEPAYAHIDEDGGWGGIVDDLEIVHLPGDHLAVVDEPAVGIVGKHMNDWIDNVNRR</sequence>
<dbReference type="InterPro" id="IPR032821">
    <property type="entry name" value="PKS_assoc"/>
</dbReference>
<dbReference type="GO" id="GO:0071770">
    <property type="term" value="P:DIM/DIP cell wall layer assembly"/>
    <property type="evidence" value="ECO:0007669"/>
    <property type="project" value="TreeGrafter"/>
</dbReference>
<feature type="domain" description="Ketosynthase family 3 (KS3)" evidence="7">
    <location>
        <begin position="100"/>
        <end position="523"/>
    </location>
</feature>
<evidence type="ECO:0000259" key="6">
    <source>
        <dbReference type="PROSITE" id="PS50075"/>
    </source>
</evidence>
<dbReference type="InterPro" id="IPR009081">
    <property type="entry name" value="PP-bd_ACP"/>
</dbReference>
<dbReference type="EMBL" id="RXIR01000019">
    <property type="protein sequence ID" value="TVS27463.1"/>
    <property type="molecule type" value="Genomic_DNA"/>
</dbReference>
<evidence type="ECO:0000313" key="8">
    <source>
        <dbReference type="EMBL" id="TVS27463.1"/>
    </source>
</evidence>
<dbReference type="GO" id="GO:0006633">
    <property type="term" value="P:fatty acid biosynthetic process"/>
    <property type="evidence" value="ECO:0007669"/>
    <property type="project" value="TreeGrafter"/>
</dbReference>
<keyword evidence="8" id="KW-0378">Hydrolase</keyword>
<organism evidence="8 9">
    <name type="scientific">Corynebacterium sanguinis</name>
    <dbReference type="NCBI Taxonomy" id="2594913"/>
    <lineage>
        <taxon>Bacteria</taxon>
        <taxon>Bacillati</taxon>
        <taxon>Actinomycetota</taxon>
        <taxon>Actinomycetes</taxon>
        <taxon>Mycobacteriales</taxon>
        <taxon>Corynebacteriaceae</taxon>
        <taxon>Corynebacterium</taxon>
    </lineage>
</organism>
<dbReference type="SMART" id="SM00827">
    <property type="entry name" value="PKS_AT"/>
    <property type="match status" value="1"/>
</dbReference>
<dbReference type="InterPro" id="IPR014043">
    <property type="entry name" value="Acyl_transferase_dom"/>
</dbReference>
<gene>
    <name evidence="8" type="ORF">EKI59_08725</name>
</gene>
<dbReference type="InterPro" id="IPR001031">
    <property type="entry name" value="Thioesterase"/>
</dbReference>
<dbReference type="SUPFAM" id="SSF47336">
    <property type="entry name" value="ACP-like"/>
    <property type="match status" value="2"/>
</dbReference>
<protein>
    <submittedName>
        <fullName evidence="8">Alpha/beta fold hydrolase</fullName>
    </submittedName>
</protein>
<evidence type="ECO:0000256" key="4">
    <source>
        <dbReference type="ARBA" id="ARBA00023268"/>
    </source>
</evidence>
<dbReference type="NCBIfam" id="NF040607">
    <property type="entry name" value="mycolic_Pks13"/>
    <property type="match status" value="1"/>
</dbReference>
<dbReference type="PANTHER" id="PTHR43775">
    <property type="entry name" value="FATTY ACID SYNTHASE"/>
    <property type="match status" value="1"/>
</dbReference>
<dbReference type="Gene3D" id="3.40.366.10">
    <property type="entry name" value="Malonyl-Coenzyme A Acyl Carrier Protein, domain 2"/>
    <property type="match status" value="1"/>
</dbReference>
<feature type="domain" description="Carrier" evidence="6">
    <location>
        <begin position="1128"/>
        <end position="1202"/>
    </location>
</feature>
<dbReference type="InterPro" id="IPR016035">
    <property type="entry name" value="Acyl_Trfase/lysoPLipase"/>
</dbReference>
<keyword evidence="3" id="KW-0808">Transferase</keyword>
<dbReference type="SUPFAM" id="SSF55048">
    <property type="entry name" value="Probable ACP-binding domain of malonyl-CoA ACP transacylase"/>
    <property type="match status" value="1"/>
</dbReference>
<comment type="caution">
    <text evidence="8">The sequence shown here is derived from an EMBL/GenBank/DDBJ whole genome shotgun (WGS) entry which is preliminary data.</text>
</comment>
<dbReference type="InterPro" id="IPR036736">
    <property type="entry name" value="ACP-like_sf"/>
</dbReference>
<proteinExistence type="predicted"/>
<dbReference type="SUPFAM" id="SSF53901">
    <property type="entry name" value="Thiolase-like"/>
    <property type="match status" value="1"/>
</dbReference>
<dbReference type="Gene3D" id="3.40.50.1820">
    <property type="entry name" value="alpha/beta hydrolase"/>
    <property type="match status" value="1"/>
</dbReference>
<dbReference type="InterPro" id="IPR020841">
    <property type="entry name" value="PKS_Beta-ketoAc_synthase_dom"/>
</dbReference>
<dbReference type="GO" id="GO:0004312">
    <property type="term" value="F:fatty acid synthase activity"/>
    <property type="evidence" value="ECO:0007669"/>
    <property type="project" value="TreeGrafter"/>
</dbReference>
<accession>A0A6C1TVS0</accession>
<dbReference type="Gene3D" id="1.10.1200.10">
    <property type="entry name" value="ACP-like"/>
    <property type="match status" value="2"/>
</dbReference>
<dbReference type="Pfam" id="PF23297">
    <property type="entry name" value="ACP_SdgA_C"/>
    <property type="match status" value="1"/>
</dbReference>
<name>A0A6C1TVS0_9CORY</name>
<dbReference type="Pfam" id="PF00975">
    <property type="entry name" value="Thioesterase"/>
    <property type="match status" value="1"/>
</dbReference>
<dbReference type="Pfam" id="PF02801">
    <property type="entry name" value="Ketoacyl-synt_C"/>
    <property type="match status" value="1"/>
</dbReference>
<feature type="domain" description="Carrier" evidence="6">
    <location>
        <begin position="3"/>
        <end position="80"/>
    </location>
</feature>
<dbReference type="InterPro" id="IPR053778">
    <property type="entry name" value="Pks13"/>
</dbReference>
<dbReference type="Pfam" id="PF00550">
    <property type="entry name" value="PP-binding"/>
    <property type="match status" value="1"/>
</dbReference>
<dbReference type="Pfam" id="PF00109">
    <property type="entry name" value="ketoacyl-synt"/>
    <property type="match status" value="1"/>
</dbReference>
<dbReference type="InterPro" id="IPR020802">
    <property type="entry name" value="TesA-like"/>
</dbReference>